<gene>
    <name evidence="2" type="ORF">I1A_000943</name>
</gene>
<dbReference type="InterPro" id="IPR022385">
    <property type="entry name" value="Rhs_assc_core"/>
</dbReference>
<protein>
    <submittedName>
        <fullName evidence="2">Uncharacterized protein</fullName>
    </submittedName>
</protein>
<feature type="region of interest" description="Disordered" evidence="1">
    <location>
        <begin position="640"/>
        <end position="680"/>
    </location>
</feature>
<dbReference type="RefSeq" id="WP_003221824.1">
    <property type="nucleotide sequence ID" value="NZ_CM001561.1"/>
</dbReference>
<proteinExistence type="predicted"/>
<dbReference type="Gene3D" id="2.180.10.10">
    <property type="entry name" value="RHS repeat-associated core"/>
    <property type="match status" value="1"/>
</dbReference>
<dbReference type="EMBL" id="CM001561">
    <property type="protein sequence ID" value="EJZ56632.1"/>
    <property type="molecule type" value="Genomic_DNA"/>
</dbReference>
<evidence type="ECO:0000313" key="2">
    <source>
        <dbReference type="EMBL" id="EJZ56632.1"/>
    </source>
</evidence>
<dbReference type="PANTHER" id="PTHR32305">
    <property type="match status" value="1"/>
</dbReference>
<feature type="compositionally biased region" description="Pro residues" evidence="1">
    <location>
        <begin position="656"/>
        <end position="679"/>
    </location>
</feature>
<dbReference type="AlphaFoldDB" id="A0A7U9CQ25"/>
<organism evidence="2 3">
    <name type="scientific">Pseudomonas fluorescens R124</name>
    <dbReference type="NCBI Taxonomy" id="743713"/>
    <lineage>
        <taxon>Bacteria</taxon>
        <taxon>Pseudomonadati</taxon>
        <taxon>Pseudomonadota</taxon>
        <taxon>Gammaproteobacteria</taxon>
        <taxon>Pseudomonadales</taxon>
        <taxon>Pseudomonadaceae</taxon>
        <taxon>Pseudomonas</taxon>
    </lineage>
</organism>
<dbReference type="NCBIfam" id="TIGR03696">
    <property type="entry name" value="Rhs_assc_core"/>
    <property type="match status" value="1"/>
</dbReference>
<evidence type="ECO:0000313" key="3">
    <source>
        <dbReference type="Proteomes" id="UP000006045"/>
    </source>
</evidence>
<reference evidence="2 3" key="1">
    <citation type="submission" date="2012-08" db="EMBL/GenBank/DDBJ databases">
        <title>The genome of cave-isolated P. fluorescens strain R124 demonstrates phenotypic adaptation to the mineral environment.</title>
        <authorList>
            <person name="Barton M.D."/>
            <person name="Petronio M."/>
            <person name="Giarrizzo J.G."/>
            <person name="Bowling B.V."/>
            <person name="Barton H.A."/>
        </authorList>
    </citation>
    <scope>NUCLEOTIDE SEQUENCE [LARGE SCALE GENOMIC DNA]</scope>
    <source>
        <strain evidence="2 3">R124</strain>
    </source>
</reference>
<dbReference type="PANTHER" id="PTHR32305:SF15">
    <property type="entry name" value="PROTEIN RHSA-RELATED"/>
    <property type="match status" value="1"/>
</dbReference>
<evidence type="ECO:0000256" key="1">
    <source>
        <dbReference type="SAM" id="MobiDB-lite"/>
    </source>
</evidence>
<name>A0A7U9CQ25_PSEFL</name>
<sequence length="907" mass="101761">MSLHINTPRVSVFDPRGLLVRTVDYCRAIEDGPVAPRINRILHDPAGHAVKQWDPRLWLSQVGDPLTPANLTRVFTLGASVIRSDSVDTGTQIELKGLATQTVFSWDSRQTRRDIEYDALLRPVAIFEQGASEARRCGERLTYGHPGSGDLAQNHYGQLIRHDHPAGSVLFNRFAISGECTEDTRHFTQDPLAPDWPKSEADRQRLLEPGAGATSRWRHGALGDVLEQTDARENRHTFALTVDGHLRERRLQLKGEPEQTLVRDIHYNAQGNVTQETAGNGVQTTRTYSPEDNRLLVQRTEDADGLVLQHLSYGYDRVGNVLSIEDKSLPIRYFANQRIDPVSRFVYDSLYQLTKASGWEAGAVNRGPQSMGRIDPGAVSNYQQTYEYDPGGNLCNLIHVGAQSHGRKLQPARYSNRSLPYVDVIPGEAEIEAAYDRRGNLLTLESGRVLNWNLRNQLQTVCPVERASGINDHEVYLYDGGSQRVRKVRSLRTGVRSLIADVRYLPGLELRTDNGTGERLQIIVTDNARVQHWESPPPSGVNNRWRYQHIDHLGSVSLETAGDGTLIGREKYHPFGTSAWQNGELSYKFVRYSGKERDATGLDYYGYRYYISWLQKWSSPDPAGEVDGLNLYRMVRNNPGTLIDADGRRPQLPEQSVPPGPPALPPPPPPVSGIPPPLPGAASRPLTTKKWVIKEDPALYKQQGGEYPYYSSFTIALQKLNIEHYSSIDDIKQFVDVWREVGRNMTPPARNIDNDKALEVQGVLGKIDEEWPSYHRADVKELFRGDTTAILNSYPWLAEFVESVGDDATESILNVNIRSQLIMSTSKDPGMGYVSGKSIMWHFEVEPGHAGVSEGLYASEGEVTFPMYNKVKVVSVQHIPKGRSYMDNTARFGTAHRYVIKARMLPR</sequence>
<dbReference type="InterPro" id="IPR050708">
    <property type="entry name" value="T6SS_VgrG/RHS"/>
</dbReference>
<dbReference type="Proteomes" id="UP000006045">
    <property type="component" value="Chromosome"/>
</dbReference>
<accession>A0A7U9CQ25</accession>